<accession>A0AAV4C7V7</accession>
<dbReference type="AlphaFoldDB" id="A0AAV4C7V7"/>
<dbReference type="EMBL" id="BLXT01005870">
    <property type="protein sequence ID" value="GFO26804.1"/>
    <property type="molecule type" value="Genomic_DNA"/>
</dbReference>
<dbReference type="Proteomes" id="UP000735302">
    <property type="component" value="Unassembled WGS sequence"/>
</dbReference>
<gene>
    <name evidence="1" type="ORF">PoB_005330900</name>
</gene>
<protein>
    <submittedName>
        <fullName evidence="1">Uncharacterized protein</fullName>
    </submittedName>
</protein>
<sequence>MVLSALTVCCEEISCVKNFVDRQTAQTERPNDRRYALVHGFLLTAPVVMDIPQISFTPPSPPSSHVAVGMNWRHEAGADFRATRKPPAEYKISR</sequence>
<evidence type="ECO:0000313" key="1">
    <source>
        <dbReference type="EMBL" id="GFO26804.1"/>
    </source>
</evidence>
<comment type="caution">
    <text evidence="1">The sequence shown here is derived from an EMBL/GenBank/DDBJ whole genome shotgun (WGS) entry which is preliminary data.</text>
</comment>
<name>A0AAV4C7V7_9GAST</name>
<keyword evidence="2" id="KW-1185">Reference proteome</keyword>
<reference evidence="1 2" key="1">
    <citation type="journal article" date="2021" name="Elife">
        <title>Chloroplast acquisition without the gene transfer in kleptoplastic sea slugs, Plakobranchus ocellatus.</title>
        <authorList>
            <person name="Maeda T."/>
            <person name="Takahashi S."/>
            <person name="Yoshida T."/>
            <person name="Shimamura S."/>
            <person name="Takaki Y."/>
            <person name="Nagai Y."/>
            <person name="Toyoda A."/>
            <person name="Suzuki Y."/>
            <person name="Arimoto A."/>
            <person name="Ishii H."/>
            <person name="Satoh N."/>
            <person name="Nishiyama T."/>
            <person name="Hasebe M."/>
            <person name="Maruyama T."/>
            <person name="Minagawa J."/>
            <person name="Obokata J."/>
            <person name="Shigenobu S."/>
        </authorList>
    </citation>
    <scope>NUCLEOTIDE SEQUENCE [LARGE SCALE GENOMIC DNA]</scope>
</reference>
<proteinExistence type="predicted"/>
<organism evidence="1 2">
    <name type="scientific">Plakobranchus ocellatus</name>
    <dbReference type="NCBI Taxonomy" id="259542"/>
    <lineage>
        <taxon>Eukaryota</taxon>
        <taxon>Metazoa</taxon>
        <taxon>Spiralia</taxon>
        <taxon>Lophotrochozoa</taxon>
        <taxon>Mollusca</taxon>
        <taxon>Gastropoda</taxon>
        <taxon>Heterobranchia</taxon>
        <taxon>Euthyneura</taxon>
        <taxon>Panpulmonata</taxon>
        <taxon>Sacoglossa</taxon>
        <taxon>Placobranchoidea</taxon>
        <taxon>Plakobranchidae</taxon>
        <taxon>Plakobranchus</taxon>
    </lineage>
</organism>
<evidence type="ECO:0000313" key="2">
    <source>
        <dbReference type="Proteomes" id="UP000735302"/>
    </source>
</evidence>